<evidence type="ECO:0000313" key="2">
    <source>
        <dbReference type="Proteomes" id="UP001595976"/>
    </source>
</evidence>
<gene>
    <name evidence="1" type="ORF">ACFPK2_04845</name>
</gene>
<accession>A0ABW0F032</accession>
<name>A0ABW0F032_9HYPH</name>
<keyword evidence="2" id="KW-1185">Reference proteome</keyword>
<organism evidence="1 2">
    <name type="scientific">Bosea minatitlanensis</name>
    <dbReference type="NCBI Taxonomy" id="128782"/>
    <lineage>
        <taxon>Bacteria</taxon>
        <taxon>Pseudomonadati</taxon>
        <taxon>Pseudomonadota</taxon>
        <taxon>Alphaproteobacteria</taxon>
        <taxon>Hyphomicrobiales</taxon>
        <taxon>Boseaceae</taxon>
        <taxon>Bosea</taxon>
    </lineage>
</organism>
<reference evidence="2" key="1">
    <citation type="journal article" date="2019" name="Int. J. Syst. Evol. Microbiol.">
        <title>The Global Catalogue of Microorganisms (GCM) 10K type strain sequencing project: providing services to taxonomists for standard genome sequencing and annotation.</title>
        <authorList>
            <consortium name="The Broad Institute Genomics Platform"/>
            <consortium name="The Broad Institute Genome Sequencing Center for Infectious Disease"/>
            <person name="Wu L."/>
            <person name="Ma J."/>
        </authorList>
    </citation>
    <scope>NUCLEOTIDE SEQUENCE [LARGE SCALE GENOMIC DNA]</scope>
    <source>
        <strain evidence="2">CGMCC 1.15643</strain>
    </source>
</reference>
<dbReference type="RefSeq" id="WP_260347621.1">
    <property type="nucleotide sequence ID" value="NZ_JAOAOS010000001.1"/>
</dbReference>
<evidence type="ECO:0000313" key="1">
    <source>
        <dbReference type="EMBL" id="MFC5292316.1"/>
    </source>
</evidence>
<protein>
    <submittedName>
        <fullName evidence="1">Uncharacterized protein</fullName>
    </submittedName>
</protein>
<sequence length="86" mass="9457">MKRSLPPAILKLRLDVVLSCIVSQEAAQAAVLAWASVEGHADKDDFERLLIEAILQVLPEDQRLLTVVTLAHAFVDRLAEARDGLL</sequence>
<dbReference type="Proteomes" id="UP001595976">
    <property type="component" value="Unassembled WGS sequence"/>
</dbReference>
<proteinExistence type="predicted"/>
<dbReference type="EMBL" id="JBHSLI010000001">
    <property type="protein sequence ID" value="MFC5292316.1"/>
    <property type="molecule type" value="Genomic_DNA"/>
</dbReference>
<comment type="caution">
    <text evidence="1">The sequence shown here is derived from an EMBL/GenBank/DDBJ whole genome shotgun (WGS) entry which is preliminary data.</text>
</comment>